<dbReference type="Pfam" id="PF13432">
    <property type="entry name" value="TPR_16"/>
    <property type="match status" value="1"/>
</dbReference>
<dbReference type="Gene3D" id="1.25.40.10">
    <property type="entry name" value="Tetratricopeptide repeat domain"/>
    <property type="match status" value="2"/>
</dbReference>
<keyword evidence="6" id="KW-1185">Reference proteome</keyword>
<dbReference type="PANTHER" id="PTHR45641:SF19">
    <property type="entry name" value="NEPHROCYSTIN-3"/>
    <property type="match status" value="1"/>
</dbReference>
<dbReference type="InterPro" id="IPR011990">
    <property type="entry name" value="TPR-like_helical_dom_sf"/>
</dbReference>
<dbReference type="Pfam" id="PF13181">
    <property type="entry name" value="TPR_8"/>
    <property type="match status" value="1"/>
</dbReference>
<dbReference type="InterPro" id="IPR010982">
    <property type="entry name" value="Lambda_DNA-bd_dom_sf"/>
</dbReference>
<dbReference type="SUPFAM" id="SSF47413">
    <property type="entry name" value="lambda repressor-like DNA-binding domains"/>
    <property type="match status" value="1"/>
</dbReference>
<dbReference type="SMART" id="SM00530">
    <property type="entry name" value="HTH_XRE"/>
    <property type="match status" value="1"/>
</dbReference>
<dbReference type="PROSITE" id="PS50005">
    <property type="entry name" value="TPR"/>
    <property type="match status" value="3"/>
</dbReference>
<dbReference type="InterPro" id="IPR019734">
    <property type="entry name" value="TPR_rpt"/>
</dbReference>
<accession>A0A1U9K5B0</accession>
<dbReference type="GO" id="GO:0003677">
    <property type="term" value="F:DNA binding"/>
    <property type="evidence" value="ECO:0007669"/>
    <property type="project" value="InterPro"/>
</dbReference>
<dbReference type="OrthoDB" id="252257at2"/>
<protein>
    <recommendedName>
        <fullName evidence="4">HTH cro/C1-type domain-containing protein</fullName>
    </recommendedName>
</protein>
<dbReference type="SMART" id="SM00028">
    <property type="entry name" value="TPR"/>
    <property type="match status" value="5"/>
</dbReference>
<dbReference type="EMBL" id="CP019699">
    <property type="protein sequence ID" value="AQS55200.1"/>
    <property type="molecule type" value="Genomic_DNA"/>
</dbReference>
<dbReference type="InterPro" id="IPR001387">
    <property type="entry name" value="Cro/C1-type_HTH"/>
</dbReference>
<dbReference type="Pfam" id="PF13424">
    <property type="entry name" value="TPR_12"/>
    <property type="match status" value="1"/>
</dbReference>
<dbReference type="AlphaFoldDB" id="A0A1U9K5B0"/>
<sequence length="444" mass="51637">MSLEQIELGNIIRKKRKSLGLTLNDLAGDNISVPTISNIERGVVHNVSQEKIDYLLDKLGLDEQAIEQMKQSDVEEREAIEFELSVIRNLIETRVFDIARERILALEKQDVIHHHEGLSAQLQLAKGHLYRRQDQWDRAARAFRRVIQMSREAQLDSKMNLEAEAYCYLAQCALYHDEYEKALSYADKALSALNREGDKPYLEGRIYYDKSVFHYYLEAYAPAYECVQKARETSLKAKDMRLVALSYNLEGNILKKQKMYNRATSLFKKAVDICTTHFPDRELASLLFLNMGDNYYNMKNYKEALRNFEVALDLVKATKDKGMLGLVYSSFAEVYFDQGEYEKAEHFVDQALPLIKNRNNTKTILEYLQFLLVKAKLELRKGDIDAFLSVCEEGIRLAQKSKKFDKQKEFHFILAEYYDTIGNKEKFIQETGNMYFVEKMRQGG</sequence>
<gene>
    <name evidence="5" type="ORF">B0W44_04840</name>
</gene>
<dbReference type="STRING" id="1471761.B0W44_04840"/>
<dbReference type="PANTHER" id="PTHR45641">
    <property type="entry name" value="TETRATRICOPEPTIDE REPEAT PROTEIN (AFU_ORTHOLOGUE AFUA_6G03870)"/>
    <property type="match status" value="1"/>
</dbReference>
<dbReference type="SUPFAM" id="SSF48452">
    <property type="entry name" value="TPR-like"/>
    <property type="match status" value="2"/>
</dbReference>
<dbReference type="Pfam" id="PF01381">
    <property type="entry name" value="HTH_3"/>
    <property type="match status" value="1"/>
</dbReference>
<evidence type="ECO:0000313" key="6">
    <source>
        <dbReference type="Proteomes" id="UP000188603"/>
    </source>
</evidence>
<reference evidence="5 6" key="1">
    <citation type="journal article" date="2015" name="Int. J. Syst. Evol. Microbiol.">
        <title>Novibacillus thermophilus gen. nov., sp. nov., a Gram-staining-negative and moderately thermophilic member of the family Thermoactinomycetaceae.</title>
        <authorList>
            <person name="Yang G."/>
            <person name="Chen J."/>
            <person name="Zhou S."/>
        </authorList>
    </citation>
    <scope>NUCLEOTIDE SEQUENCE [LARGE SCALE GENOMIC DNA]</scope>
    <source>
        <strain evidence="5 6">SG-1</strain>
    </source>
</reference>
<dbReference type="PROSITE" id="PS50943">
    <property type="entry name" value="HTH_CROC1"/>
    <property type="match status" value="1"/>
</dbReference>
<dbReference type="Gene3D" id="1.10.260.40">
    <property type="entry name" value="lambda repressor-like DNA-binding domains"/>
    <property type="match status" value="1"/>
</dbReference>
<evidence type="ECO:0000256" key="3">
    <source>
        <dbReference type="PROSITE-ProRule" id="PRU00339"/>
    </source>
</evidence>
<dbReference type="Proteomes" id="UP000188603">
    <property type="component" value="Chromosome"/>
</dbReference>
<keyword evidence="2 3" id="KW-0802">TPR repeat</keyword>
<proteinExistence type="predicted"/>
<feature type="repeat" description="TPR" evidence="3">
    <location>
        <begin position="325"/>
        <end position="358"/>
    </location>
</feature>
<feature type="domain" description="HTH cro/C1-type" evidence="4">
    <location>
        <begin position="12"/>
        <end position="66"/>
    </location>
</feature>
<dbReference type="RefSeq" id="WP_077719019.1">
    <property type="nucleotide sequence ID" value="NZ_CP019699.1"/>
</dbReference>
<feature type="repeat" description="TPR" evidence="3">
    <location>
        <begin position="285"/>
        <end position="318"/>
    </location>
</feature>
<evidence type="ECO:0000256" key="2">
    <source>
        <dbReference type="ARBA" id="ARBA00022803"/>
    </source>
</evidence>
<evidence type="ECO:0000259" key="4">
    <source>
        <dbReference type="PROSITE" id="PS50943"/>
    </source>
</evidence>
<dbReference type="CDD" id="cd00093">
    <property type="entry name" value="HTH_XRE"/>
    <property type="match status" value="1"/>
</dbReference>
<evidence type="ECO:0000256" key="1">
    <source>
        <dbReference type="ARBA" id="ARBA00022737"/>
    </source>
</evidence>
<dbReference type="KEGG" id="ntr:B0W44_04840"/>
<name>A0A1U9K5B0_9BACL</name>
<feature type="repeat" description="TPR" evidence="3">
    <location>
        <begin position="120"/>
        <end position="153"/>
    </location>
</feature>
<keyword evidence="1" id="KW-0677">Repeat</keyword>
<organism evidence="5 6">
    <name type="scientific">Novibacillus thermophilus</name>
    <dbReference type="NCBI Taxonomy" id="1471761"/>
    <lineage>
        <taxon>Bacteria</taxon>
        <taxon>Bacillati</taxon>
        <taxon>Bacillota</taxon>
        <taxon>Bacilli</taxon>
        <taxon>Bacillales</taxon>
        <taxon>Thermoactinomycetaceae</taxon>
        <taxon>Novibacillus</taxon>
    </lineage>
</organism>
<evidence type="ECO:0000313" key="5">
    <source>
        <dbReference type="EMBL" id="AQS55200.1"/>
    </source>
</evidence>